<feature type="compositionally biased region" description="Acidic residues" evidence="14">
    <location>
        <begin position="35"/>
        <end position="44"/>
    </location>
</feature>
<dbReference type="Gene3D" id="1.20.1280.50">
    <property type="match status" value="1"/>
</dbReference>
<keyword evidence="9" id="KW-0378">Hydrolase</keyword>
<feature type="compositionally biased region" description="Basic and acidic residues" evidence="14">
    <location>
        <begin position="445"/>
        <end position="458"/>
    </location>
</feature>
<dbReference type="InterPro" id="IPR027417">
    <property type="entry name" value="P-loop_NTPase"/>
</dbReference>
<feature type="region of interest" description="Disordered" evidence="14">
    <location>
        <begin position="295"/>
        <end position="465"/>
    </location>
</feature>
<evidence type="ECO:0000313" key="17">
    <source>
        <dbReference type="Proteomes" id="UP000033140"/>
    </source>
</evidence>
<dbReference type="Pfam" id="PF00009">
    <property type="entry name" value="GTP_EFTU"/>
    <property type="match status" value="1"/>
</dbReference>
<evidence type="ECO:0000256" key="3">
    <source>
        <dbReference type="ARBA" id="ARBA00011986"/>
    </source>
</evidence>
<dbReference type="Gene3D" id="3.40.50.10050">
    <property type="entry name" value="Translation initiation factor IF- 2, domain 3"/>
    <property type="match status" value="1"/>
</dbReference>
<evidence type="ECO:0000256" key="1">
    <source>
        <dbReference type="ARBA" id="ARBA00004496"/>
    </source>
</evidence>
<keyword evidence="10" id="KW-0648">Protein biosynthesis</keyword>
<evidence type="ECO:0000256" key="13">
    <source>
        <dbReference type="ARBA" id="ARBA00048107"/>
    </source>
</evidence>
<dbReference type="FunFam" id="2.40.30.10:FF:000026">
    <property type="entry name" value="Eukaryotic translation initiation factor 5B"/>
    <property type="match status" value="1"/>
</dbReference>
<comment type="caution">
    <text evidence="16">The sequence shown here is derived from an EMBL/GenBank/DDBJ whole genome shotgun (WGS) entry which is preliminary data.</text>
</comment>
<dbReference type="Gene3D" id="2.40.30.10">
    <property type="entry name" value="Translation factors"/>
    <property type="match status" value="2"/>
</dbReference>
<feature type="compositionally biased region" description="Basic residues" evidence="14">
    <location>
        <begin position="104"/>
        <end position="113"/>
    </location>
</feature>
<dbReference type="PROSITE" id="PS51722">
    <property type="entry name" value="G_TR_2"/>
    <property type="match status" value="1"/>
</dbReference>
<keyword evidence="11" id="KW-0342">GTP-binding</keyword>
<organism evidence="16 17">
    <name type="scientific">Saitoella complicata (strain BCRC 22490 / CBS 7301 / JCM 7358 / NBRC 10748 / NRRL Y-17804)</name>
    <dbReference type="NCBI Taxonomy" id="698492"/>
    <lineage>
        <taxon>Eukaryota</taxon>
        <taxon>Fungi</taxon>
        <taxon>Dikarya</taxon>
        <taxon>Ascomycota</taxon>
        <taxon>Taphrinomycotina</taxon>
        <taxon>Taphrinomycotina incertae sedis</taxon>
        <taxon>Saitoella</taxon>
    </lineage>
</organism>
<evidence type="ECO:0000256" key="11">
    <source>
        <dbReference type="ARBA" id="ARBA00023134"/>
    </source>
</evidence>
<keyword evidence="5" id="KW-0963">Cytoplasm</keyword>
<dbReference type="InterPro" id="IPR029459">
    <property type="entry name" value="EFTU-type"/>
</dbReference>
<dbReference type="InterPro" id="IPR001810">
    <property type="entry name" value="F-box_dom"/>
</dbReference>
<keyword evidence="6" id="KW-0396">Initiation factor</keyword>
<evidence type="ECO:0000256" key="10">
    <source>
        <dbReference type="ARBA" id="ARBA00022917"/>
    </source>
</evidence>
<evidence type="ECO:0000256" key="4">
    <source>
        <dbReference type="ARBA" id="ARBA00013824"/>
    </source>
</evidence>
<dbReference type="SUPFAM" id="SSF52156">
    <property type="entry name" value="Initiation factor IF2/eIF5b, domain 3"/>
    <property type="match status" value="1"/>
</dbReference>
<keyword evidence="8" id="KW-0547">Nucleotide-binding</keyword>
<dbReference type="GO" id="GO:0003924">
    <property type="term" value="F:GTPase activity"/>
    <property type="evidence" value="ECO:0007669"/>
    <property type="project" value="InterPro"/>
</dbReference>
<dbReference type="EMBL" id="BACD03000024">
    <property type="protein sequence ID" value="GAO49643.1"/>
    <property type="molecule type" value="Genomic_DNA"/>
</dbReference>
<evidence type="ECO:0000256" key="12">
    <source>
        <dbReference type="ARBA" id="ARBA00032478"/>
    </source>
</evidence>
<dbReference type="InterPro" id="IPR000795">
    <property type="entry name" value="T_Tr_GTP-bd_dom"/>
</dbReference>
<evidence type="ECO:0000256" key="5">
    <source>
        <dbReference type="ARBA" id="ARBA00022490"/>
    </source>
</evidence>
<dbReference type="InterPro" id="IPR009000">
    <property type="entry name" value="Transl_B-barrel_sf"/>
</dbReference>
<evidence type="ECO:0000313" key="16">
    <source>
        <dbReference type="EMBL" id="GAO49643.1"/>
    </source>
</evidence>
<dbReference type="Pfam" id="PF11987">
    <property type="entry name" value="IF-2"/>
    <property type="match status" value="1"/>
</dbReference>
<dbReference type="Proteomes" id="UP000033140">
    <property type="component" value="Unassembled WGS sequence"/>
</dbReference>
<protein>
    <recommendedName>
        <fullName evidence="4">Eukaryotic translation initiation factor 5B</fullName>
        <ecNumber evidence="3">3.6.5.3</ecNumber>
    </recommendedName>
    <alternativeName>
        <fullName evidence="12">Translation initiation factor IF-2</fullName>
    </alternativeName>
</protein>
<feature type="compositionally biased region" description="Acidic residues" evidence="14">
    <location>
        <begin position="70"/>
        <end position="83"/>
    </location>
</feature>
<comment type="subcellular location">
    <subcellularLocation>
        <location evidence="1">Cytoplasm</location>
    </subcellularLocation>
</comment>
<feature type="compositionally biased region" description="Basic and acidic residues" evidence="14">
    <location>
        <begin position="25"/>
        <end position="34"/>
    </location>
</feature>
<dbReference type="NCBIfam" id="NF003078">
    <property type="entry name" value="PRK04004.1"/>
    <property type="match status" value="1"/>
</dbReference>
<dbReference type="FunFam" id="3.40.50.10050:FF:000002">
    <property type="entry name" value="Eukaryotic translation initiation factor 5B"/>
    <property type="match status" value="1"/>
</dbReference>
<comment type="catalytic activity">
    <reaction evidence="13">
        <text>GTP + H2O = GDP + phosphate + H(+)</text>
        <dbReference type="Rhea" id="RHEA:19669"/>
        <dbReference type="ChEBI" id="CHEBI:15377"/>
        <dbReference type="ChEBI" id="CHEBI:15378"/>
        <dbReference type="ChEBI" id="CHEBI:37565"/>
        <dbReference type="ChEBI" id="CHEBI:43474"/>
        <dbReference type="ChEBI" id="CHEBI:58189"/>
        <dbReference type="EC" id="3.6.5.3"/>
    </reaction>
</comment>
<reference evidence="16 17" key="1">
    <citation type="journal article" date="2011" name="J. Gen. Appl. Microbiol.">
        <title>Draft genome sequencing of the enigmatic yeast Saitoella complicata.</title>
        <authorList>
            <person name="Nishida H."/>
            <person name="Hamamoto M."/>
            <person name="Sugiyama J."/>
        </authorList>
    </citation>
    <scope>NUCLEOTIDE SEQUENCE [LARGE SCALE GENOMIC DNA]</scope>
    <source>
        <strain evidence="16 17">NRRL Y-17804</strain>
    </source>
</reference>
<dbReference type="NCBIfam" id="TIGR00231">
    <property type="entry name" value="small_GTP"/>
    <property type="match status" value="1"/>
</dbReference>
<dbReference type="InterPro" id="IPR015760">
    <property type="entry name" value="TIF_IF2"/>
</dbReference>
<dbReference type="EC" id="3.6.5.3" evidence="3"/>
<comment type="similarity">
    <text evidence="2">Belongs to the TRAFAC class translation factor GTPase superfamily. Classic translation factor GTPase family. IF-2 subfamily.</text>
</comment>
<dbReference type="CDD" id="cd01887">
    <property type="entry name" value="IF2_eIF5B"/>
    <property type="match status" value="1"/>
</dbReference>
<dbReference type="InterPro" id="IPR023115">
    <property type="entry name" value="TIF_IF2_dom3"/>
</dbReference>
<dbReference type="PRINTS" id="PR00315">
    <property type="entry name" value="ELONGATNFCT"/>
</dbReference>
<sequence>MGKKGAKSKKGGDDYWDDAFEQDVDPIKNGHDDAAAAEDSEVEEAGGLMAQMKIAKDKKKKRGGKAAAAVEDDEPPTPEEPAEEVSKAPVEVTEISDDEYFAPKKGKKAKKGGKPATPAAEEEEEAPAAPAEEFRVKTKAEKEREKKERDKAKKKAQAEKKKGGAGAAKAEATATTPTEEKKEDDSASAGAKKGGKKLPAHIAALQKAQEERRRQEELQRQAEEEERKRLEEIERQEAEEEAKREEVKRLKKEKEKAKKEQLRAEGKLLSKKQKEQQAQAQRRLQQLLDSGVKVEGLAAEEEEEKKPKKVVYTSRNKKKQEEEAKKKADEEAKRKVEEEAKRKAEEEAKKEGEDEDGDDLLEDWEAALGSDGEVKDAWDAPSEDEKEEATPEEITPEAEEEDEDDEDEGSDEDSNDDSDSDSDSDSDDDSSDEEQSANQRMLAQRKAEAAKAREERHKSAMAARSADNLRSPIACILGHVDTGKTKLLDKIRQTNVQEGEAGGITQQIGATYFPMDAIVKKTAVLDNKGDFEFKLPGLLVIDTPGHESFTNLRSRGSSLCNIAVLVVDIMHGLEPQTLESIRLLKERKTPFIVALNKIDRLYGWDPTPNGGFEASLAKQKKTVQREFQDRLEKTQLAFAEQGLNSQLFSKNKNMAKYVSLVPTSAHTGEGIPDLLFLLCKLTQERMTGRLMFVSELECTVLEVKMIEGLGTTIDVVLVNGVLHEGDKIVVCGINGPIVTHIRALLTPQPMKELRVKSAYVHHKSIKAAMGVKISANDLDKAIAGSRLFVCGPDDDEEELKDAVMEDLQDMLSRIDTTDRGVCVQASTLGALEALLEFLRTSKIPVSGINIGPVYKKDVMRAGAMLEKNKEFAVLLCFDVKVDKDAQHLADEAGVKIFTADIIYHLFDQFTEYQTKMLEQKRVEGAAIAVYPCVLRTVAVFARKDPILLGCDVVEGALRVGTPICTIKDGEVISLGNVTSIESNHKSVDVVKKGQAGGGVAVKIEGQNQPLIGRQVSDKDPLYSQISRKSIDVLKDPAFRDSVSKEEWALIVQLKKVFGILFYYLFFRCRLSSPHDGIVTSSGVFTTSLNERTRGYRRLFNRHDWLILFNPFSKPLYHNLLPTRAYRAKTRPDWTPLHLTCTHLSYTRTLTLPPKNPHASPPPFLETILYTMIPSLPTELHHQILHYLAAIDPTTLIHTCRAVCFQWRQYVDHHLVGVLLAECGVYVLTNRGRFRFRCGGVRTDRVDTCTSADGGEKWKGWDVRTGEARLEMDLTDRLTRKNLRKFGNAGEEVRKEELVVRTVDVYFRSPSFIEGFRPPIPVDSPTSKEVIHINIEARNAVIDGLGLLRAVFWMGMGLDRAIRSYERLIGKVKGRGKKELEECFEEACRRLKVKRRYWRTQRYGVSQRMEDYCWRKM</sequence>
<dbReference type="InterPro" id="IPR036925">
    <property type="entry name" value="TIF_IF2_dom3_sf"/>
</dbReference>
<dbReference type="GO" id="GO:0005739">
    <property type="term" value="C:mitochondrion"/>
    <property type="evidence" value="ECO:0007669"/>
    <property type="project" value="TreeGrafter"/>
</dbReference>
<reference evidence="16 17" key="3">
    <citation type="journal article" date="2015" name="Genome Announc.">
        <title>Draft Genome Sequence of the Archiascomycetous Yeast Saitoella complicata.</title>
        <authorList>
            <person name="Yamauchi K."/>
            <person name="Kondo S."/>
            <person name="Hamamoto M."/>
            <person name="Takahashi Y."/>
            <person name="Ogura Y."/>
            <person name="Hayashi T."/>
            <person name="Nishida H."/>
        </authorList>
    </citation>
    <scope>NUCLEOTIDE SEQUENCE [LARGE SCALE GENOMIC DNA]</scope>
    <source>
        <strain evidence="16 17">NRRL Y-17804</strain>
    </source>
</reference>
<feature type="compositionally biased region" description="Acidic residues" evidence="14">
    <location>
        <begin position="14"/>
        <end position="24"/>
    </location>
</feature>
<dbReference type="STRING" id="698492.A0A0E9NIK3"/>
<feature type="compositionally biased region" description="Acidic residues" evidence="14">
    <location>
        <begin position="353"/>
        <end position="365"/>
    </location>
</feature>
<feature type="domain" description="Tr-type G" evidence="15">
    <location>
        <begin position="469"/>
        <end position="687"/>
    </location>
</feature>
<gene>
    <name evidence="16" type="ORF">G7K_3792-t1</name>
</gene>
<evidence type="ECO:0000256" key="6">
    <source>
        <dbReference type="ARBA" id="ARBA00022540"/>
    </source>
</evidence>
<evidence type="ECO:0000256" key="9">
    <source>
        <dbReference type="ARBA" id="ARBA00022801"/>
    </source>
</evidence>
<dbReference type="InterPro" id="IPR036047">
    <property type="entry name" value="F-box-like_dom_sf"/>
</dbReference>
<keyword evidence="7" id="KW-0479">Metal-binding</keyword>
<proteinExistence type="inferred from homology"/>
<dbReference type="GO" id="GO:0005525">
    <property type="term" value="F:GTP binding"/>
    <property type="evidence" value="ECO:0007669"/>
    <property type="project" value="UniProtKB-KW"/>
</dbReference>
<name>A0A0E9NIK3_SAICN</name>
<feature type="compositionally biased region" description="Low complexity" evidence="14">
    <location>
        <begin position="167"/>
        <end position="177"/>
    </location>
</feature>
<dbReference type="SUPFAM" id="SSF50447">
    <property type="entry name" value="Translation proteins"/>
    <property type="match status" value="1"/>
</dbReference>
<evidence type="ECO:0000256" key="2">
    <source>
        <dbReference type="ARBA" id="ARBA00007733"/>
    </source>
</evidence>
<dbReference type="Pfam" id="PF00646">
    <property type="entry name" value="F-box"/>
    <property type="match status" value="1"/>
</dbReference>
<keyword evidence="17" id="KW-1185">Reference proteome</keyword>
<feature type="compositionally biased region" description="Acidic residues" evidence="14">
    <location>
        <begin position="381"/>
        <end position="435"/>
    </location>
</feature>
<evidence type="ECO:0000256" key="14">
    <source>
        <dbReference type="SAM" id="MobiDB-lite"/>
    </source>
</evidence>
<dbReference type="CDD" id="cd03703">
    <property type="entry name" value="aeIF5B_II"/>
    <property type="match status" value="1"/>
</dbReference>
<dbReference type="GO" id="GO:0003743">
    <property type="term" value="F:translation initiation factor activity"/>
    <property type="evidence" value="ECO:0007669"/>
    <property type="project" value="UniProtKB-KW"/>
</dbReference>
<evidence type="ECO:0000259" key="15">
    <source>
        <dbReference type="PROSITE" id="PS51722"/>
    </source>
</evidence>
<feature type="compositionally biased region" description="Basic and acidic residues" evidence="14">
    <location>
        <begin position="319"/>
        <end position="352"/>
    </location>
</feature>
<feature type="region of interest" description="Disordered" evidence="14">
    <location>
        <begin position="1"/>
        <end position="283"/>
    </location>
</feature>
<accession>A0A0E9NIK3</accession>
<feature type="compositionally biased region" description="Basic and acidic residues" evidence="14">
    <location>
        <begin position="208"/>
        <end position="275"/>
    </location>
</feature>
<dbReference type="FunFam" id="3.40.50.300:FF:000112">
    <property type="entry name" value="Eukaryotic translation initiation factor 5B"/>
    <property type="match status" value="1"/>
</dbReference>
<dbReference type="SUPFAM" id="SSF81383">
    <property type="entry name" value="F-box domain"/>
    <property type="match status" value="1"/>
</dbReference>
<dbReference type="InterPro" id="IPR005225">
    <property type="entry name" value="Small_GTP-bd"/>
</dbReference>
<dbReference type="Gene3D" id="3.40.50.300">
    <property type="entry name" value="P-loop containing nucleotide triphosphate hydrolases"/>
    <property type="match status" value="1"/>
</dbReference>
<dbReference type="FunFam" id="2.40.30.10:FF:000013">
    <property type="entry name" value="eukaryotic translation initiation factor 5B"/>
    <property type="match status" value="1"/>
</dbReference>
<dbReference type="PANTHER" id="PTHR43381:SF4">
    <property type="entry name" value="EUKARYOTIC TRANSLATION INITIATION FACTOR 5B"/>
    <property type="match status" value="1"/>
</dbReference>
<dbReference type="Pfam" id="PF14578">
    <property type="entry name" value="GTP_EFTU_D4"/>
    <property type="match status" value="1"/>
</dbReference>
<reference evidence="16 17" key="2">
    <citation type="journal article" date="2014" name="J. Gen. Appl. Microbiol.">
        <title>The early diverging ascomycetous budding yeast Saitoella complicata has three histone deacetylases belonging to the Clr6, Hos2, and Rpd3 lineages.</title>
        <authorList>
            <person name="Nishida H."/>
            <person name="Matsumoto T."/>
            <person name="Kondo S."/>
            <person name="Hamamoto M."/>
            <person name="Yoshikawa H."/>
        </authorList>
    </citation>
    <scope>NUCLEOTIDE SEQUENCE [LARGE SCALE GENOMIC DNA]</scope>
    <source>
        <strain evidence="16 17">NRRL Y-17804</strain>
    </source>
</reference>
<dbReference type="SUPFAM" id="SSF52540">
    <property type="entry name" value="P-loop containing nucleoside triphosphate hydrolases"/>
    <property type="match status" value="1"/>
</dbReference>
<evidence type="ECO:0000256" key="8">
    <source>
        <dbReference type="ARBA" id="ARBA00022741"/>
    </source>
</evidence>
<evidence type="ECO:0000256" key="7">
    <source>
        <dbReference type="ARBA" id="ARBA00022723"/>
    </source>
</evidence>
<dbReference type="GO" id="GO:0046872">
    <property type="term" value="F:metal ion binding"/>
    <property type="evidence" value="ECO:0007669"/>
    <property type="project" value="UniProtKB-KW"/>
</dbReference>
<dbReference type="PANTHER" id="PTHR43381">
    <property type="entry name" value="TRANSLATION INITIATION FACTOR IF-2-RELATED"/>
    <property type="match status" value="1"/>
</dbReference>
<feature type="compositionally biased region" description="Basic and acidic residues" evidence="14">
    <location>
        <begin position="132"/>
        <end position="162"/>
    </location>
</feature>
<dbReference type="OMA" id="EFAVMLC"/>